<sequence>MSREVADQLRAAAVPAIVLNDTFRLAPWADMLYAADVMWWVRNEPEALAFEGLKVTAMPNQRFPDLLCLRSTGERGYDPDPACIRTGGNSGYQALHVAIQAGAARILLCGYDMSAGNGGHWFGRHAAPLRNADASSYRRWIARFPDLGGRGADIVNCTPGSALECFPAGDLATELRR</sequence>
<reference evidence="1" key="1">
    <citation type="submission" date="2019-12" db="EMBL/GenBank/DDBJ databases">
        <authorList>
            <person name="Cremers G."/>
        </authorList>
    </citation>
    <scope>NUCLEOTIDE SEQUENCE</scope>
    <source>
        <strain evidence="1">Vvax</strain>
    </source>
</reference>
<dbReference type="RefSeq" id="WP_339091116.1">
    <property type="nucleotide sequence ID" value="NZ_LR743507.1"/>
</dbReference>
<dbReference type="EMBL" id="LR743507">
    <property type="protein sequence ID" value="CAA2106015.1"/>
    <property type="molecule type" value="Genomic_DNA"/>
</dbReference>
<name>A0A679JBE1_VARPD</name>
<accession>A0A679JBE1</accession>
<organism evidence="1">
    <name type="scientific">Variovorax paradoxus</name>
    <dbReference type="NCBI Taxonomy" id="34073"/>
    <lineage>
        <taxon>Bacteria</taxon>
        <taxon>Pseudomonadati</taxon>
        <taxon>Pseudomonadota</taxon>
        <taxon>Betaproteobacteria</taxon>
        <taxon>Burkholderiales</taxon>
        <taxon>Comamonadaceae</taxon>
        <taxon>Variovorax</taxon>
    </lineage>
</organism>
<gene>
    <name evidence="1" type="ORF">VVAX_03538</name>
</gene>
<evidence type="ECO:0000313" key="1">
    <source>
        <dbReference type="EMBL" id="CAA2106015.1"/>
    </source>
</evidence>
<proteinExistence type="predicted"/>
<protein>
    <submittedName>
        <fullName evidence="1">Uncharacterized protein</fullName>
    </submittedName>
</protein>
<dbReference type="AlphaFoldDB" id="A0A679JBE1"/>